<proteinExistence type="inferred from homology"/>
<comment type="caution">
    <text evidence="9">The sequence shown here is derived from an EMBL/GenBank/DDBJ whole genome shotgun (WGS) entry which is preliminary data.</text>
</comment>
<dbReference type="Proteomes" id="UP000033607">
    <property type="component" value="Unassembled WGS sequence"/>
</dbReference>
<evidence type="ECO:0000256" key="1">
    <source>
        <dbReference type="ARBA" id="ARBA00004651"/>
    </source>
</evidence>
<evidence type="ECO:0000259" key="8">
    <source>
        <dbReference type="Pfam" id="PF09335"/>
    </source>
</evidence>
<feature type="transmembrane region" description="Helical" evidence="7">
    <location>
        <begin position="176"/>
        <end position="198"/>
    </location>
</feature>
<dbReference type="PATRIC" id="fig|1637645.4.peg.3055"/>
<feature type="domain" description="VTT" evidence="8">
    <location>
        <begin position="36"/>
        <end position="160"/>
    </location>
</feature>
<keyword evidence="5 7" id="KW-1133">Transmembrane helix</keyword>
<feature type="transmembrane region" description="Helical" evidence="7">
    <location>
        <begin position="56"/>
        <end position="77"/>
    </location>
</feature>
<organism evidence="9 10">
    <name type="scientific">Limnoraphis robusta CS-951</name>
    <dbReference type="NCBI Taxonomy" id="1637645"/>
    <lineage>
        <taxon>Bacteria</taxon>
        <taxon>Bacillati</taxon>
        <taxon>Cyanobacteriota</taxon>
        <taxon>Cyanophyceae</taxon>
        <taxon>Oscillatoriophycideae</taxon>
        <taxon>Oscillatoriales</taxon>
        <taxon>Sirenicapillariaceae</taxon>
        <taxon>Limnoraphis</taxon>
    </lineage>
</organism>
<keyword evidence="4 7" id="KW-0812">Transmembrane</keyword>
<dbReference type="RefSeq" id="WP_046281300.1">
    <property type="nucleotide sequence ID" value="NZ_LATL02000151.1"/>
</dbReference>
<dbReference type="GO" id="GO:0005886">
    <property type="term" value="C:plasma membrane"/>
    <property type="evidence" value="ECO:0007669"/>
    <property type="project" value="UniProtKB-SubCell"/>
</dbReference>
<gene>
    <name evidence="9" type="ORF">WN50_24880</name>
</gene>
<comment type="subcellular location">
    <subcellularLocation>
        <location evidence="1">Cell membrane</location>
        <topology evidence="1">Multi-pass membrane protein</topology>
    </subcellularLocation>
</comment>
<dbReference type="Pfam" id="PF09335">
    <property type="entry name" value="VTT_dom"/>
    <property type="match status" value="1"/>
</dbReference>
<protein>
    <recommendedName>
        <fullName evidence="8">VTT domain-containing protein</fullName>
    </recommendedName>
</protein>
<reference evidence="9 10" key="1">
    <citation type="submission" date="2015-06" db="EMBL/GenBank/DDBJ databases">
        <title>Draft genome assembly of filamentous brackish cyanobacterium Limnoraphis robusta strain CS-951.</title>
        <authorList>
            <person name="Willis A."/>
            <person name="Parks M."/>
            <person name="Burford M.A."/>
        </authorList>
    </citation>
    <scope>NUCLEOTIDE SEQUENCE [LARGE SCALE GENOMIC DNA]</scope>
    <source>
        <strain evidence="9 10">CS-951</strain>
    </source>
</reference>
<evidence type="ECO:0000256" key="3">
    <source>
        <dbReference type="ARBA" id="ARBA00022475"/>
    </source>
</evidence>
<evidence type="ECO:0000313" key="10">
    <source>
        <dbReference type="Proteomes" id="UP000033607"/>
    </source>
</evidence>
<dbReference type="PANTHER" id="PTHR42709">
    <property type="entry name" value="ALKALINE PHOSPHATASE LIKE PROTEIN"/>
    <property type="match status" value="1"/>
</dbReference>
<evidence type="ECO:0000313" key="9">
    <source>
        <dbReference type="EMBL" id="KKD35505.1"/>
    </source>
</evidence>
<dbReference type="OrthoDB" id="9813426at2"/>
<evidence type="ECO:0000256" key="4">
    <source>
        <dbReference type="ARBA" id="ARBA00022692"/>
    </source>
</evidence>
<keyword evidence="6 7" id="KW-0472">Membrane</keyword>
<evidence type="ECO:0000256" key="6">
    <source>
        <dbReference type="ARBA" id="ARBA00023136"/>
    </source>
</evidence>
<keyword evidence="3" id="KW-1003">Cell membrane</keyword>
<feature type="transmembrane region" description="Helical" evidence="7">
    <location>
        <begin position="142"/>
        <end position="164"/>
    </location>
</feature>
<dbReference type="PANTHER" id="PTHR42709:SF6">
    <property type="entry name" value="UNDECAPRENYL PHOSPHATE TRANSPORTER A"/>
    <property type="match status" value="1"/>
</dbReference>
<dbReference type="InterPro" id="IPR032816">
    <property type="entry name" value="VTT_dom"/>
</dbReference>
<dbReference type="AlphaFoldDB" id="A0A0F5YB97"/>
<name>A0A0F5YB97_9CYAN</name>
<dbReference type="InterPro" id="IPR051311">
    <property type="entry name" value="DedA_domain"/>
</dbReference>
<evidence type="ECO:0000256" key="5">
    <source>
        <dbReference type="ARBA" id="ARBA00022989"/>
    </source>
</evidence>
<feature type="transmembrane region" description="Helical" evidence="7">
    <location>
        <begin position="114"/>
        <end position="135"/>
    </location>
</feature>
<accession>A0A0F5YB97</accession>
<evidence type="ECO:0000256" key="7">
    <source>
        <dbReference type="SAM" id="Phobius"/>
    </source>
</evidence>
<evidence type="ECO:0000256" key="2">
    <source>
        <dbReference type="ARBA" id="ARBA00010792"/>
    </source>
</evidence>
<comment type="similarity">
    <text evidence="2">Belongs to the DedA family.</text>
</comment>
<dbReference type="EMBL" id="LATL02000151">
    <property type="protein sequence ID" value="KKD35505.1"/>
    <property type="molecule type" value="Genomic_DNA"/>
</dbReference>
<sequence length="206" mass="22422">MSFEIVSLETIQEIAHQYGYGAVFLGIALENAGIPLPGETITLVGGFLAGSGELDYWFVLGCAIAGAILGDNFGYWIGRWGGWPFLLSIGKLFRVNEAKLTKVRSQFSENAAKAVFLGRFVALLRIFAGPMAGIARMPYWKFLLCNAAGAATWASVMVSLSFFVGQVVPLEQLVAWVAQFAVIALILVVAWVVVPIWWESRQADSL</sequence>